<organism evidence="1 2">
    <name type="scientific">Rangifer tarandus platyrhynchus</name>
    <name type="common">Svalbard reindeer</name>
    <dbReference type="NCBI Taxonomy" id="3082113"/>
    <lineage>
        <taxon>Eukaryota</taxon>
        <taxon>Metazoa</taxon>
        <taxon>Chordata</taxon>
        <taxon>Craniata</taxon>
        <taxon>Vertebrata</taxon>
        <taxon>Euteleostomi</taxon>
        <taxon>Mammalia</taxon>
        <taxon>Eutheria</taxon>
        <taxon>Laurasiatheria</taxon>
        <taxon>Artiodactyla</taxon>
        <taxon>Ruminantia</taxon>
        <taxon>Pecora</taxon>
        <taxon>Cervidae</taxon>
        <taxon>Odocoileinae</taxon>
        <taxon>Rangifer</taxon>
    </lineage>
</organism>
<proteinExistence type="predicted"/>
<reference evidence="1" key="1">
    <citation type="submission" date="2023-05" db="EMBL/GenBank/DDBJ databases">
        <authorList>
            <consortium name="ELIXIR-Norway"/>
        </authorList>
    </citation>
    <scope>NUCLEOTIDE SEQUENCE</scope>
</reference>
<dbReference type="EMBL" id="OX596108">
    <property type="protein sequence ID" value="CAI9703015.1"/>
    <property type="molecule type" value="Genomic_DNA"/>
</dbReference>
<name>A0ACB0EQR1_RANTA</name>
<accession>A0ACB0EQR1</accession>
<dbReference type="Proteomes" id="UP001162501">
    <property type="component" value="Chromosome 24"/>
</dbReference>
<evidence type="ECO:0000313" key="1">
    <source>
        <dbReference type="EMBL" id="CAI9703015.1"/>
    </source>
</evidence>
<evidence type="ECO:0000313" key="2">
    <source>
        <dbReference type="Proteomes" id="UP001162501"/>
    </source>
</evidence>
<sequence>MTCGILAPEPRIEPMPTALERQSSNHWTTRKIPLKILKRRAAAPQRGGGARQGRATPGRQLPRPRSRSAPLPPPSRPQNVRGEAGSRSRGARWGPAGRPGSPGPASPRAPERGSAALAAPARPSAPENGGVGVRGAGQPGGRDGCDPFLPPLTGDSPAAPSPRHLTPWPRAPGRTRAPRRRRQGLRDPLPSVPLTEPGPAPREPGTPPPAAPRARPPRVPERKVPADGETPGAARRGDGDGVRGQPLPRGNLGPHTHLSSSAGALAALRGVSSAAGQGHAPDVSTQATHGWVIRGNGRGREAKRGRAVPGGA</sequence>
<gene>
    <name evidence="1" type="ORF">MRATA1EN3_LOCUS14228</name>
</gene>
<protein>
    <submittedName>
        <fullName evidence="1">Uncharacterized protein</fullName>
    </submittedName>
</protein>